<evidence type="ECO:0000256" key="1">
    <source>
        <dbReference type="SAM" id="MobiDB-lite"/>
    </source>
</evidence>
<sequence>MNYIKLLNAAFEKFYFDDRLNPAHVTLYLALFQEWNCSRFVGEISVNRRDLMRAAKIGSKSTYHRCIVNLNDWGYLDYFPSKSAFKGSRIRMCVLEKQETKAEEDFDSFLDGIAGQYSSKNVPVQSQYSPESGHLSKPSSPNHKPLVGSNINSTKLEKISKQPKDRMDVLLFFNAKGLSPEEGKRFFDYYQKNEWRTGDGEQVRDWEALAHSWIKNTFRFSGKKFSKKDSLQTSNAKDYDQPL</sequence>
<feature type="region of interest" description="Disordered" evidence="1">
    <location>
        <begin position="223"/>
        <end position="243"/>
    </location>
</feature>
<proteinExistence type="predicted"/>
<feature type="region of interest" description="Disordered" evidence="1">
    <location>
        <begin position="123"/>
        <end position="153"/>
    </location>
</feature>
<dbReference type="Proteomes" id="UP001148482">
    <property type="component" value="Unassembled WGS sequence"/>
</dbReference>
<comment type="caution">
    <text evidence="2">The sequence shown here is derived from an EMBL/GenBank/DDBJ whole genome shotgun (WGS) entry which is preliminary data.</text>
</comment>
<dbReference type="EMBL" id="JAPJDA010000021">
    <property type="protein sequence ID" value="MCX2839094.1"/>
    <property type="molecule type" value="Genomic_DNA"/>
</dbReference>
<name>A0A9X3D0P1_9FLAO</name>
<protein>
    <submittedName>
        <fullName evidence="2">Uncharacterized protein</fullName>
    </submittedName>
</protein>
<dbReference type="AlphaFoldDB" id="A0A9X3D0P1"/>
<evidence type="ECO:0000313" key="3">
    <source>
        <dbReference type="Proteomes" id="UP001148482"/>
    </source>
</evidence>
<reference evidence="2" key="1">
    <citation type="submission" date="2022-11" db="EMBL/GenBank/DDBJ databases">
        <title>Salinimicrobium profundisediminis sp. nov., isolated from deep-sea sediment of the Mariana Trench.</title>
        <authorList>
            <person name="Fu H."/>
        </authorList>
    </citation>
    <scope>NUCLEOTIDE SEQUENCE</scope>
    <source>
        <strain evidence="2">MT39</strain>
    </source>
</reference>
<dbReference type="RefSeq" id="WP_266070412.1">
    <property type="nucleotide sequence ID" value="NZ_JAPJDA010000021.1"/>
</dbReference>
<organism evidence="2 3">
    <name type="scientific">Salinimicrobium profundisediminis</name>
    <dbReference type="NCBI Taxonomy" id="2994553"/>
    <lineage>
        <taxon>Bacteria</taxon>
        <taxon>Pseudomonadati</taxon>
        <taxon>Bacteroidota</taxon>
        <taxon>Flavobacteriia</taxon>
        <taxon>Flavobacteriales</taxon>
        <taxon>Flavobacteriaceae</taxon>
        <taxon>Salinimicrobium</taxon>
    </lineage>
</organism>
<keyword evidence="3" id="KW-1185">Reference proteome</keyword>
<accession>A0A9X3D0P1</accession>
<gene>
    <name evidence="2" type="ORF">OQ279_13135</name>
</gene>
<evidence type="ECO:0000313" key="2">
    <source>
        <dbReference type="EMBL" id="MCX2839094.1"/>
    </source>
</evidence>